<evidence type="ECO:0000256" key="1">
    <source>
        <dbReference type="SAM" id="Phobius"/>
    </source>
</evidence>
<keyword evidence="1" id="KW-1133">Transmembrane helix</keyword>
<gene>
    <name evidence="2" type="ORF">ESP51_12530</name>
</gene>
<name>A0A4Q2KU63_9MICO</name>
<evidence type="ECO:0000313" key="3">
    <source>
        <dbReference type="Proteomes" id="UP000293865"/>
    </source>
</evidence>
<proteinExistence type="predicted"/>
<accession>A0A4Q2KU63</accession>
<feature type="transmembrane region" description="Helical" evidence="1">
    <location>
        <begin position="12"/>
        <end position="30"/>
    </location>
</feature>
<dbReference type="RefSeq" id="WP_129521235.1">
    <property type="nucleotide sequence ID" value="NZ_SDPN01000023.1"/>
</dbReference>
<dbReference type="AlphaFoldDB" id="A0A4Q2KU63"/>
<sequence length="88" mass="9813">MFGEPRTGREIVLILAGLLLTLFGVLLILFPGRANEFDTFLRKRLSLTGAFVRVRYPDSLYRTVGIFACIFGLVFTTVAIIATVRGFL</sequence>
<comment type="caution">
    <text evidence="2">The sequence shown here is derived from an EMBL/GenBank/DDBJ whole genome shotgun (WGS) entry which is preliminary data.</text>
</comment>
<protein>
    <submittedName>
        <fullName evidence="2">Uncharacterized protein</fullName>
    </submittedName>
</protein>
<evidence type="ECO:0000313" key="2">
    <source>
        <dbReference type="EMBL" id="RXZ69068.1"/>
    </source>
</evidence>
<keyword evidence="1" id="KW-0812">Transmembrane</keyword>
<feature type="transmembrane region" description="Helical" evidence="1">
    <location>
        <begin position="64"/>
        <end position="84"/>
    </location>
</feature>
<dbReference type="Proteomes" id="UP000293865">
    <property type="component" value="Unassembled WGS sequence"/>
</dbReference>
<dbReference type="EMBL" id="SDPN01000023">
    <property type="protein sequence ID" value="RXZ69068.1"/>
    <property type="molecule type" value="Genomic_DNA"/>
</dbReference>
<reference evidence="2 3" key="1">
    <citation type="submission" date="2019-01" db="EMBL/GenBank/DDBJ databases">
        <title>Agromyces.</title>
        <authorList>
            <person name="Li J."/>
        </authorList>
    </citation>
    <scope>NUCLEOTIDE SEQUENCE [LARGE SCALE GENOMIC DNA]</scope>
    <source>
        <strain evidence="2 3">DSM 15934</strain>
    </source>
</reference>
<organism evidence="2 3">
    <name type="scientific">Agromyces albus</name>
    <dbReference type="NCBI Taxonomy" id="205332"/>
    <lineage>
        <taxon>Bacteria</taxon>
        <taxon>Bacillati</taxon>
        <taxon>Actinomycetota</taxon>
        <taxon>Actinomycetes</taxon>
        <taxon>Micrococcales</taxon>
        <taxon>Microbacteriaceae</taxon>
        <taxon>Agromyces</taxon>
    </lineage>
</organism>
<keyword evidence="3" id="KW-1185">Reference proteome</keyword>
<keyword evidence="1" id="KW-0472">Membrane</keyword>